<dbReference type="Pfam" id="PF00596">
    <property type="entry name" value="Aldolase_II"/>
    <property type="match status" value="1"/>
</dbReference>
<dbReference type="InterPro" id="IPR001303">
    <property type="entry name" value="Aldolase_II/adducin_N"/>
</dbReference>
<dbReference type="GO" id="GO:0016832">
    <property type="term" value="F:aldehyde-lyase activity"/>
    <property type="evidence" value="ECO:0007669"/>
    <property type="project" value="TreeGrafter"/>
</dbReference>
<dbReference type="Gene3D" id="3.40.225.10">
    <property type="entry name" value="Class II aldolase/adducin N-terminal domain"/>
    <property type="match status" value="1"/>
</dbReference>
<dbReference type="GO" id="GO:0005829">
    <property type="term" value="C:cytosol"/>
    <property type="evidence" value="ECO:0007669"/>
    <property type="project" value="TreeGrafter"/>
</dbReference>
<gene>
    <name evidence="4" type="ORF">UFOPK1961_00892</name>
    <name evidence="5" type="ORF">UFOPK3364_00891</name>
</gene>
<dbReference type="InterPro" id="IPR050197">
    <property type="entry name" value="Aldolase_class_II_sugar_metab"/>
</dbReference>
<keyword evidence="1" id="KW-0479">Metal-binding</keyword>
<name>A0A6J6J8H2_9ZZZZ</name>
<reference evidence="4" key="1">
    <citation type="submission" date="2020-05" db="EMBL/GenBank/DDBJ databases">
        <authorList>
            <person name="Chiriac C."/>
            <person name="Salcher M."/>
            <person name="Ghai R."/>
            <person name="Kavagutti S V."/>
        </authorList>
    </citation>
    <scope>NUCLEOTIDE SEQUENCE</scope>
</reference>
<dbReference type="SUPFAM" id="SSF53639">
    <property type="entry name" value="AraD/HMP-PK domain-like"/>
    <property type="match status" value="1"/>
</dbReference>
<organism evidence="4">
    <name type="scientific">freshwater metagenome</name>
    <dbReference type="NCBI Taxonomy" id="449393"/>
    <lineage>
        <taxon>unclassified sequences</taxon>
        <taxon>metagenomes</taxon>
        <taxon>ecological metagenomes</taxon>
    </lineage>
</organism>
<protein>
    <submittedName>
        <fullName evidence="4">Unannotated protein</fullName>
    </submittedName>
</protein>
<evidence type="ECO:0000313" key="4">
    <source>
        <dbReference type="EMBL" id="CAB4633038.1"/>
    </source>
</evidence>
<dbReference type="GO" id="GO:0046872">
    <property type="term" value="F:metal ion binding"/>
    <property type="evidence" value="ECO:0007669"/>
    <property type="project" value="UniProtKB-KW"/>
</dbReference>
<dbReference type="InterPro" id="IPR036409">
    <property type="entry name" value="Aldolase_II/adducin_N_sf"/>
</dbReference>
<evidence type="ECO:0000256" key="2">
    <source>
        <dbReference type="ARBA" id="ARBA00023239"/>
    </source>
</evidence>
<dbReference type="PANTHER" id="PTHR22789:SF0">
    <property type="entry name" value="3-OXO-TETRONATE 4-PHOSPHATE DECARBOXYLASE-RELATED"/>
    <property type="match status" value="1"/>
</dbReference>
<proteinExistence type="predicted"/>
<keyword evidence="2" id="KW-0456">Lyase</keyword>
<evidence type="ECO:0000256" key="1">
    <source>
        <dbReference type="ARBA" id="ARBA00022723"/>
    </source>
</evidence>
<dbReference type="GO" id="GO:0019323">
    <property type="term" value="P:pentose catabolic process"/>
    <property type="evidence" value="ECO:0007669"/>
    <property type="project" value="TreeGrafter"/>
</dbReference>
<dbReference type="EMBL" id="CAFBLO010000095">
    <property type="protein sequence ID" value="CAB4873686.1"/>
    <property type="molecule type" value="Genomic_DNA"/>
</dbReference>
<dbReference type="AlphaFoldDB" id="A0A6J6J8H2"/>
<evidence type="ECO:0000313" key="5">
    <source>
        <dbReference type="EMBL" id="CAB4873686.1"/>
    </source>
</evidence>
<dbReference type="SMART" id="SM01007">
    <property type="entry name" value="Aldolase_II"/>
    <property type="match status" value="1"/>
</dbReference>
<evidence type="ECO:0000259" key="3">
    <source>
        <dbReference type="SMART" id="SM01007"/>
    </source>
</evidence>
<sequence>MTGLKPISPSPAVVEILDDLARAHRILEMEDHGDMSMGHLSFRDPEGRGAWLKRGNLGFEEVQPEDFILIDWDGNVLEGTGLRHLEWPLHTEMMLARPDINVVGHSHPFNAIVLSATGQALRAYSNEGVWFEEHGVPHFTLTSNLIDTRALGEAHAASLGASDAVLLRNHGASFVGTGVKECTLAGIFLEKAAKMQVAIASTGWKHTAPDHDEILTKRVDIYPERAKNNFWNYFNRKLAVREGRSWDPKYDAPMAPTT</sequence>
<accession>A0A6J6J8H2</accession>
<dbReference type="EMBL" id="CAEZVJ010000103">
    <property type="protein sequence ID" value="CAB4633038.1"/>
    <property type="molecule type" value="Genomic_DNA"/>
</dbReference>
<dbReference type="PANTHER" id="PTHR22789">
    <property type="entry name" value="FUCULOSE PHOSPHATE ALDOLASE"/>
    <property type="match status" value="1"/>
</dbReference>
<feature type="domain" description="Class II aldolase/adducin N-terminal" evidence="3">
    <location>
        <begin position="18"/>
        <end position="197"/>
    </location>
</feature>